<feature type="chain" id="PRO_5015095291" description="FAS1 domain-containing protein" evidence="1">
    <location>
        <begin position="20"/>
        <end position="343"/>
    </location>
</feature>
<dbReference type="PROSITE" id="PS50213">
    <property type="entry name" value="FAS1"/>
    <property type="match status" value="1"/>
</dbReference>
<dbReference type="PANTHER" id="PTHR10900">
    <property type="entry name" value="PERIOSTIN-RELATED"/>
    <property type="match status" value="1"/>
</dbReference>
<keyword evidence="5" id="KW-1185">Reference proteome</keyword>
<dbReference type="SUPFAM" id="SSF82153">
    <property type="entry name" value="FAS1 domain"/>
    <property type="match status" value="1"/>
</dbReference>
<dbReference type="GeneID" id="20352592"/>
<dbReference type="InterPro" id="IPR036378">
    <property type="entry name" value="FAS1_dom_sf"/>
</dbReference>
<dbReference type="AlphaFoldDB" id="J3PF55"/>
<evidence type="ECO:0000313" key="3">
    <source>
        <dbReference type="EMBL" id="EJT69957.1"/>
    </source>
</evidence>
<sequence length="343" mass="35651">MLPKNLLIAAHFLAASAQAEPLLAVLQANGLTGFAQLLQKNPPPTTGRNIIVYAPTNPALTAAGALTGNGTTLSRRDEDHDRWIALCMANQNAVVLKRDVLSSCSPGSVFETLLSGPEWVNLGPGRNQSLVEKGVSFSSRPLVLTGLGASIKVVASDIAFDGGVVRPVDGIPTLPRSLSYTLPFLNADAFGNALRTAGLLPGLDNRTSITVLAPNNAAFRNNGGLTGARLEQVLKEHILLGFPAYTPLLKDGSTYRTLAGSSVTVSVRDGVAYIGGAQILAGDSIIQNGVVHTVDKLLTTTASSTALPVPVPTAAATTAKPLSWQALAFTLIGMAVAARCRFL</sequence>
<dbReference type="InterPro" id="IPR000782">
    <property type="entry name" value="FAS1_domain"/>
</dbReference>
<evidence type="ECO:0000313" key="4">
    <source>
        <dbReference type="EnsemblFungi" id="EJT69957"/>
    </source>
</evidence>
<gene>
    <name evidence="4" type="primary">20352592</name>
    <name evidence="3" type="ORF">GGTG_12134</name>
</gene>
<reference evidence="5" key="1">
    <citation type="submission" date="2010-07" db="EMBL/GenBank/DDBJ databases">
        <title>The genome sequence of Gaeumannomyces graminis var. tritici strain R3-111a-1.</title>
        <authorList>
            <consortium name="The Broad Institute Genome Sequencing Platform"/>
            <person name="Ma L.-J."/>
            <person name="Dead R."/>
            <person name="Young S."/>
            <person name="Zeng Q."/>
            <person name="Koehrsen M."/>
            <person name="Alvarado L."/>
            <person name="Berlin A."/>
            <person name="Chapman S.B."/>
            <person name="Chen Z."/>
            <person name="Freedman E."/>
            <person name="Gellesch M."/>
            <person name="Goldberg J."/>
            <person name="Griggs A."/>
            <person name="Gujja S."/>
            <person name="Heilman E.R."/>
            <person name="Heiman D."/>
            <person name="Hepburn T."/>
            <person name="Howarth C."/>
            <person name="Jen D."/>
            <person name="Larson L."/>
            <person name="Mehta T."/>
            <person name="Neiman D."/>
            <person name="Pearson M."/>
            <person name="Roberts A."/>
            <person name="Saif S."/>
            <person name="Shea T."/>
            <person name="Shenoy N."/>
            <person name="Sisk P."/>
            <person name="Stolte C."/>
            <person name="Sykes S."/>
            <person name="Walk T."/>
            <person name="White J."/>
            <person name="Yandava C."/>
            <person name="Haas B."/>
            <person name="Nusbaum C."/>
            <person name="Birren B."/>
        </authorList>
    </citation>
    <scope>NUCLEOTIDE SEQUENCE [LARGE SCALE GENOMIC DNA]</scope>
    <source>
        <strain evidence="5">R3-111a-1</strain>
    </source>
</reference>
<evidence type="ECO:0000256" key="1">
    <source>
        <dbReference type="SAM" id="SignalP"/>
    </source>
</evidence>
<dbReference type="HOGENOM" id="CLU_067857_0_0_1"/>
<dbReference type="RefSeq" id="XP_009228291.1">
    <property type="nucleotide sequence ID" value="XM_009230027.1"/>
</dbReference>
<evidence type="ECO:0000313" key="5">
    <source>
        <dbReference type="Proteomes" id="UP000006039"/>
    </source>
</evidence>
<dbReference type="PANTHER" id="PTHR10900:SF77">
    <property type="entry name" value="FI19380P1"/>
    <property type="match status" value="1"/>
</dbReference>
<name>J3PF55_GAET3</name>
<dbReference type="GO" id="GO:0016236">
    <property type="term" value="P:macroautophagy"/>
    <property type="evidence" value="ECO:0007669"/>
    <property type="project" value="TreeGrafter"/>
</dbReference>
<reference evidence="3" key="3">
    <citation type="submission" date="2010-09" db="EMBL/GenBank/DDBJ databases">
        <title>Annotation of Gaeumannomyces graminis var. tritici R3-111a-1.</title>
        <authorList>
            <consortium name="The Broad Institute Genome Sequencing Platform"/>
            <person name="Ma L.-J."/>
            <person name="Dead R."/>
            <person name="Young S.K."/>
            <person name="Zeng Q."/>
            <person name="Gargeya S."/>
            <person name="Fitzgerald M."/>
            <person name="Haas B."/>
            <person name="Abouelleil A."/>
            <person name="Alvarado L."/>
            <person name="Arachchi H.M."/>
            <person name="Berlin A."/>
            <person name="Brown A."/>
            <person name="Chapman S.B."/>
            <person name="Chen Z."/>
            <person name="Dunbar C."/>
            <person name="Freedman E."/>
            <person name="Gearin G."/>
            <person name="Gellesch M."/>
            <person name="Goldberg J."/>
            <person name="Griggs A."/>
            <person name="Gujja S."/>
            <person name="Heiman D."/>
            <person name="Howarth C."/>
            <person name="Larson L."/>
            <person name="Lui A."/>
            <person name="MacDonald P.J.P."/>
            <person name="Mehta T."/>
            <person name="Montmayeur A."/>
            <person name="Murphy C."/>
            <person name="Neiman D."/>
            <person name="Pearson M."/>
            <person name="Priest M."/>
            <person name="Roberts A."/>
            <person name="Saif S."/>
            <person name="Shea T."/>
            <person name="Shenoy N."/>
            <person name="Sisk P."/>
            <person name="Stolte C."/>
            <person name="Sykes S."/>
            <person name="Yandava C."/>
            <person name="Wortman J."/>
            <person name="Nusbaum C."/>
            <person name="Birren B."/>
        </authorList>
    </citation>
    <scope>NUCLEOTIDE SEQUENCE</scope>
    <source>
        <strain evidence="3">R3-111a-1</strain>
    </source>
</reference>
<organism evidence="3">
    <name type="scientific">Gaeumannomyces tritici (strain R3-111a-1)</name>
    <name type="common">Wheat and barley take-all root rot fungus</name>
    <name type="synonym">Gaeumannomyces graminis var. tritici</name>
    <dbReference type="NCBI Taxonomy" id="644352"/>
    <lineage>
        <taxon>Eukaryota</taxon>
        <taxon>Fungi</taxon>
        <taxon>Dikarya</taxon>
        <taxon>Ascomycota</taxon>
        <taxon>Pezizomycotina</taxon>
        <taxon>Sordariomycetes</taxon>
        <taxon>Sordariomycetidae</taxon>
        <taxon>Magnaporthales</taxon>
        <taxon>Magnaporthaceae</taxon>
        <taxon>Gaeumannomyces</taxon>
    </lineage>
</organism>
<reference evidence="3" key="2">
    <citation type="submission" date="2010-07" db="EMBL/GenBank/DDBJ databases">
        <authorList>
            <consortium name="The Broad Institute Genome Sequencing Platform"/>
            <consortium name="Broad Institute Genome Sequencing Center for Infectious Disease"/>
            <person name="Ma L.-J."/>
            <person name="Dead R."/>
            <person name="Young S."/>
            <person name="Zeng Q."/>
            <person name="Koehrsen M."/>
            <person name="Alvarado L."/>
            <person name="Berlin A."/>
            <person name="Chapman S.B."/>
            <person name="Chen Z."/>
            <person name="Freedman E."/>
            <person name="Gellesch M."/>
            <person name="Goldberg J."/>
            <person name="Griggs A."/>
            <person name="Gujja S."/>
            <person name="Heilman E.R."/>
            <person name="Heiman D."/>
            <person name="Hepburn T."/>
            <person name="Howarth C."/>
            <person name="Jen D."/>
            <person name="Larson L."/>
            <person name="Mehta T."/>
            <person name="Neiman D."/>
            <person name="Pearson M."/>
            <person name="Roberts A."/>
            <person name="Saif S."/>
            <person name="Shea T."/>
            <person name="Shenoy N."/>
            <person name="Sisk P."/>
            <person name="Stolte C."/>
            <person name="Sykes S."/>
            <person name="Walk T."/>
            <person name="White J."/>
            <person name="Yandava C."/>
            <person name="Haas B."/>
            <person name="Nusbaum C."/>
            <person name="Birren B."/>
        </authorList>
    </citation>
    <scope>NUCLEOTIDE SEQUENCE</scope>
    <source>
        <strain evidence="3">R3-111a-1</strain>
    </source>
</reference>
<dbReference type="EnsemblFungi" id="EJT69957">
    <property type="protein sequence ID" value="EJT69957"/>
    <property type="gene ID" value="GGTG_12134"/>
</dbReference>
<dbReference type="OrthoDB" id="286301at2759"/>
<dbReference type="Gene3D" id="2.30.180.10">
    <property type="entry name" value="FAS1 domain"/>
    <property type="match status" value="1"/>
</dbReference>
<dbReference type="InterPro" id="IPR050904">
    <property type="entry name" value="Adhesion/Biosynth-related"/>
</dbReference>
<dbReference type="EMBL" id="GL385402">
    <property type="protein sequence ID" value="EJT69957.1"/>
    <property type="molecule type" value="Genomic_DNA"/>
</dbReference>
<dbReference type="Pfam" id="PF02469">
    <property type="entry name" value="Fasciclin"/>
    <property type="match status" value="1"/>
</dbReference>
<accession>J3PF55</accession>
<dbReference type="GO" id="GO:0000329">
    <property type="term" value="C:fungal-type vacuole membrane"/>
    <property type="evidence" value="ECO:0007669"/>
    <property type="project" value="TreeGrafter"/>
</dbReference>
<feature type="domain" description="FAS1" evidence="2">
    <location>
        <begin position="174"/>
        <end position="298"/>
    </location>
</feature>
<reference evidence="4" key="5">
    <citation type="submission" date="2018-04" db="UniProtKB">
        <authorList>
            <consortium name="EnsemblFungi"/>
        </authorList>
    </citation>
    <scope>IDENTIFICATION</scope>
    <source>
        <strain evidence="4">R3-111a-1</strain>
    </source>
</reference>
<dbReference type="Proteomes" id="UP000006039">
    <property type="component" value="Unassembled WGS sequence"/>
</dbReference>
<feature type="signal peptide" evidence="1">
    <location>
        <begin position="1"/>
        <end position="19"/>
    </location>
</feature>
<evidence type="ECO:0000259" key="2">
    <source>
        <dbReference type="PROSITE" id="PS50213"/>
    </source>
</evidence>
<dbReference type="SMART" id="SM00554">
    <property type="entry name" value="FAS1"/>
    <property type="match status" value="1"/>
</dbReference>
<proteinExistence type="predicted"/>
<reference evidence="4" key="4">
    <citation type="journal article" date="2015" name="G3 (Bethesda)">
        <title>Genome sequences of three phytopathogenic species of the Magnaporthaceae family of fungi.</title>
        <authorList>
            <person name="Okagaki L.H."/>
            <person name="Nunes C.C."/>
            <person name="Sailsbery J."/>
            <person name="Clay B."/>
            <person name="Brown D."/>
            <person name="John T."/>
            <person name="Oh Y."/>
            <person name="Young N."/>
            <person name="Fitzgerald M."/>
            <person name="Haas B.J."/>
            <person name="Zeng Q."/>
            <person name="Young S."/>
            <person name="Adiconis X."/>
            <person name="Fan L."/>
            <person name="Levin J.Z."/>
            <person name="Mitchell T.K."/>
            <person name="Okubara P.A."/>
            <person name="Farman M.L."/>
            <person name="Kohn L.M."/>
            <person name="Birren B."/>
            <person name="Ma L.-J."/>
            <person name="Dean R.A."/>
        </authorList>
    </citation>
    <scope>NUCLEOTIDE SEQUENCE</scope>
    <source>
        <strain evidence="4">R3-111a-1</strain>
    </source>
</reference>
<dbReference type="STRING" id="644352.J3PF55"/>
<protein>
    <recommendedName>
        <fullName evidence="2">FAS1 domain-containing protein</fullName>
    </recommendedName>
</protein>
<dbReference type="eggNOG" id="KOG1437">
    <property type="taxonomic scope" value="Eukaryota"/>
</dbReference>
<dbReference type="VEuPathDB" id="FungiDB:GGTG_12134"/>
<keyword evidence="1" id="KW-0732">Signal</keyword>